<evidence type="ECO:0000313" key="3">
    <source>
        <dbReference type="Proteomes" id="UP001630127"/>
    </source>
</evidence>
<comment type="caution">
    <text evidence="2">The sequence shown here is derived from an EMBL/GenBank/DDBJ whole genome shotgun (WGS) entry which is preliminary data.</text>
</comment>
<accession>A0ABD2XUA2</accession>
<proteinExistence type="predicted"/>
<protein>
    <submittedName>
        <fullName evidence="2">Uncharacterized protein</fullName>
    </submittedName>
</protein>
<feature type="compositionally biased region" description="Basic and acidic residues" evidence="1">
    <location>
        <begin position="17"/>
        <end position="47"/>
    </location>
</feature>
<reference evidence="2 3" key="1">
    <citation type="submission" date="2024-11" db="EMBL/GenBank/DDBJ databases">
        <title>A near-complete genome assembly of Cinchona calisaya.</title>
        <authorList>
            <person name="Lian D.C."/>
            <person name="Zhao X.W."/>
            <person name="Wei L."/>
        </authorList>
    </citation>
    <scope>NUCLEOTIDE SEQUENCE [LARGE SCALE GENOMIC DNA]</scope>
    <source>
        <tissue evidence="2">Nenye</tissue>
    </source>
</reference>
<evidence type="ECO:0000256" key="1">
    <source>
        <dbReference type="SAM" id="MobiDB-lite"/>
    </source>
</evidence>
<name>A0ABD2XUA2_9GENT</name>
<evidence type="ECO:0000313" key="2">
    <source>
        <dbReference type="EMBL" id="KAL3498041.1"/>
    </source>
</evidence>
<gene>
    <name evidence="2" type="ORF">ACH5RR_040773</name>
</gene>
<sequence length="72" mass="8039">MMVEEEDEEDVMVVEGKTGDGKVEKRWEPWRKEEESMRGDKEKEMGVVREGLQMDDGGTGGRCGSGGDCRGK</sequence>
<dbReference type="EMBL" id="JBJUIK010000017">
    <property type="protein sequence ID" value="KAL3498041.1"/>
    <property type="molecule type" value="Genomic_DNA"/>
</dbReference>
<dbReference type="Proteomes" id="UP001630127">
    <property type="component" value="Unassembled WGS sequence"/>
</dbReference>
<keyword evidence="3" id="KW-1185">Reference proteome</keyword>
<dbReference type="AlphaFoldDB" id="A0ABD2XUA2"/>
<organism evidence="2 3">
    <name type="scientific">Cinchona calisaya</name>
    <dbReference type="NCBI Taxonomy" id="153742"/>
    <lineage>
        <taxon>Eukaryota</taxon>
        <taxon>Viridiplantae</taxon>
        <taxon>Streptophyta</taxon>
        <taxon>Embryophyta</taxon>
        <taxon>Tracheophyta</taxon>
        <taxon>Spermatophyta</taxon>
        <taxon>Magnoliopsida</taxon>
        <taxon>eudicotyledons</taxon>
        <taxon>Gunneridae</taxon>
        <taxon>Pentapetalae</taxon>
        <taxon>asterids</taxon>
        <taxon>lamiids</taxon>
        <taxon>Gentianales</taxon>
        <taxon>Rubiaceae</taxon>
        <taxon>Cinchonoideae</taxon>
        <taxon>Cinchoneae</taxon>
        <taxon>Cinchona</taxon>
    </lineage>
</organism>
<feature type="compositionally biased region" description="Acidic residues" evidence="1">
    <location>
        <begin position="1"/>
        <end position="12"/>
    </location>
</feature>
<feature type="region of interest" description="Disordered" evidence="1">
    <location>
        <begin position="1"/>
        <end position="72"/>
    </location>
</feature>
<feature type="compositionally biased region" description="Gly residues" evidence="1">
    <location>
        <begin position="57"/>
        <end position="72"/>
    </location>
</feature>